<keyword evidence="1" id="KW-1133">Transmembrane helix</keyword>
<gene>
    <name evidence="2" type="ORF">J2S05_000919</name>
</gene>
<dbReference type="RefSeq" id="WP_306980323.1">
    <property type="nucleotide sequence ID" value="NZ_JAUSUA010000001.1"/>
</dbReference>
<feature type="transmembrane region" description="Helical" evidence="1">
    <location>
        <begin position="27"/>
        <end position="47"/>
    </location>
</feature>
<comment type="caution">
    <text evidence="2">The sequence shown here is derived from an EMBL/GenBank/DDBJ whole genome shotgun (WGS) entry which is preliminary data.</text>
</comment>
<accession>A0ABT9YF58</accession>
<keyword evidence="1" id="KW-0472">Membrane</keyword>
<protein>
    <submittedName>
        <fullName evidence="2">Positive regulator of sigma E activity</fullName>
    </submittedName>
</protein>
<keyword evidence="3" id="KW-1185">Reference proteome</keyword>
<name>A0ABT9YF58_9BACI</name>
<keyword evidence="1" id="KW-0812">Transmembrane</keyword>
<evidence type="ECO:0000313" key="3">
    <source>
        <dbReference type="Proteomes" id="UP001225034"/>
    </source>
</evidence>
<evidence type="ECO:0000313" key="2">
    <source>
        <dbReference type="EMBL" id="MDQ0206145.1"/>
    </source>
</evidence>
<dbReference type="EMBL" id="JAUSUA010000001">
    <property type="protein sequence ID" value="MDQ0206145.1"/>
    <property type="molecule type" value="Genomic_DNA"/>
</dbReference>
<dbReference type="Proteomes" id="UP001225034">
    <property type="component" value="Unassembled WGS sequence"/>
</dbReference>
<reference evidence="2 3" key="1">
    <citation type="submission" date="2023-07" db="EMBL/GenBank/DDBJ databases">
        <title>Genomic Encyclopedia of Type Strains, Phase IV (KMG-IV): sequencing the most valuable type-strain genomes for metagenomic binning, comparative biology and taxonomic classification.</title>
        <authorList>
            <person name="Goeker M."/>
        </authorList>
    </citation>
    <scope>NUCLEOTIDE SEQUENCE [LARGE SCALE GENOMIC DNA]</scope>
    <source>
        <strain evidence="2 3">DSM 19154</strain>
    </source>
</reference>
<sequence>MLIISILLLVFGTVGLLLSTLMFGDIGIATAVGAITAILSGIGFFIVNKRLPKI</sequence>
<evidence type="ECO:0000256" key="1">
    <source>
        <dbReference type="SAM" id="Phobius"/>
    </source>
</evidence>
<organism evidence="2 3">
    <name type="scientific">Alkalicoccobacillus murimartini</name>
    <dbReference type="NCBI Taxonomy" id="171685"/>
    <lineage>
        <taxon>Bacteria</taxon>
        <taxon>Bacillati</taxon>
        <taxon>Bacillota</taxon>
        <taxon>Bacilli</taxon>
        <taxon>Bacillales</taxon>
        <taxon>Bacillaceae</taxon>
        <taxon>Alkalicoccobacillus</taxon>
    </lineage>
</organism>
<proteinExistence type="predicted"/>